<keyword evidence="3" id="KW-1185">Reference proteome</keyword>
<dbReference type="EMBL" id="KB529134">
    <property type="protein sequence ID" value="EMP35232.1"/>
    <property type="molecule type" value="Genomic_DNA"/>
</dbReference>
<feature type="region of interest" description="Disordered" evidence="1">
    <location>
        <begin position="1"/>
        <end position="30"/>
    </location>
</feature>
<gene>
    <name evidence="2" type="ORF">UY3_07606</name>
</gene>
<feature type="region of interest" description="Disordered" evidence="1">
    <location>
        <begin position="69"/>
        <end position="128"/>
    </location>
</feature>
<feature type="compositionally biased region" description="Gly residues" evidence="1">
    <location>
        <begin position="1"/>
        <end position="16"/>
    </location>
</feature>
<organism evidence="2 3">
    <name type="scientific">Chelonia mydas</name>
    <name type="common">Green sea-turtle</name>
    <name type="synonym">Chelonia agassizi</name>
    <dbReference type="NCBI Taxonomy" id="8469"/>
    <lineage>
        <taxon>Eukaryota</taxon>
        <taxon>Metazoa</taxon>
        <taxon>Chordata</taxon>
        <taxon>Craniata</taxon>
        <taxon>Vertebrata</taxon>
        <taxon>Euteleostomi</taxon>
        <taxon>Archelosauria</taxon>
        <taxon>Testudinata</taxon>
        <taxon>Testudines</taxon>
        <taxon>Cryptodira</taxon>
        <taxon>Durocryptodira</taxon>
        <taxon>Americhelydia</taxon>
        <taxon>Chelonioidea</taxon>
        <taxon>Cheloniidae</taxon>
        <taxon>Chelonia</taxon>
    </lineage>
</organism>
<evidence type="ECO:0000256" key="1">
    <source>
        <dbReference type="SAM" id="MobiDB-lite"/>
    </source>
</evidence>
<evidence type="ECO:0000313" key="3">
    <source>
        <dbReference type="Proteomes" id="UP000031443"/>
    </source>
</evidence>
<dbReference type="Proteomes" id="UP000031443">
    <property type="component" value="Unassembled WGS sequence"/>
</dbReference>
<reference evidence="3" key="1">
    <citation type="journal article" date="2013" name="Nat. Genet.">
        <title>The draft genomes of soft-shell turtle and green sea turtle yield insights into the development and evolution of the turtle-specific body plan.</title>
        <authorList>
            <person name="Wang Z."/>
            <person name="Pascual-Anaya J."/>
            <person name="Zadissa A."/>
            <person name="Li W."/>
            <person name="Niimura Y."/>
            <person name="Huang Z."/>
            <person name="Li C."/>
            <person name="White S."/>
            <person name="Xiong Z."/>
            <person name="Fang D."/>
            <person name="Wang B."/>
            <person name="Ming Y."/>
            <person name="Chen Y."/>
            <person name="Zheng Y."/>
            <person name="Kuraku S."/>
            <person name="Pignatelli M."/>
            <person name="Herrero J."/>
            <person name="Beal K."/>
            <person name="Nozawa M."/>
            <person name="Li Q."/>
            <person name="Wang J."/>
            <person name="Zhang H."/>
            <person name="Yu L."/>
            <person name="Shigenobu S."/>
            <person name="Wang J."/>
            <person name="Liu J."/>
            <person name="Flicek P."/>
            <person name="Searle S."/>
            <person name="Wang J."/>
            <person name="Kuratani S."/>
            <person name="Yin Y."/>
            <person name="Aken B."/>
            <person name="Zhang G."/>
            <person name="Irie N."/>
        </authorList>
    </citation>
    <scope>NUCLEOTIDE SEQUENCE [LARGE SCALE GENOMIC DNA]</scope>
</reference>
<dbReference type="AlphaFoldDB" id="M7C455"/>
<protein>
    <submittedName>
        <fullName evidence="2">Solute carrier organic anion transporter family member 3A1</fullName>
    </submittedName>
</protein>
<proteinExistence type="predicted"/>
<name>M7C455_CHEMY</name>
<accession>M7C455</accession>
<sequence length="128" mass="13361">MQGKKPGGPAGGGGELQGDEAQGNKKRKKKVSCFSNIKIFLVSECALMLAQGTVGAYLGCQVSSFRPHPRACIPSQSSHPARTPTPCPSSEPLLHPGPLISGLIPEPAPRPAGTLLYPKPLPQLGENE</sequence>
<evidence type="ECO:0000313" key="2">
    <source>
        <dbReference type="EMBL" id="EMP35232.1"/>
    </source>
</evidence>